<feature type="compositionally biased region" description="Polar residues" evidence="9">
    <location>
        <begin position="353"/>
        <end position="415"/>
    </location>
</feature>
<dbReference type="GeneID" id="113834073"/>
<feature type="region of interest" description="Disordered" evidence="9">
    <location>
        <begin position="1034"/>
        <end position="1097"/>
    </location>
</feature>
<dbReference type="PANTHER" id="PTHR21859">
    <property type="entry name" value="ACROSOME-SPECIFIC PROTEIN"/>
    <property type="match status" value="1"/>
</dbReference>
<evidence type="ECO:0000256" key="7">
    <source>
        <dbReference type="ARBA" id="ARBA00035009"/>
    </source>
</evidence>
<feature type="region of interest" description="Disordered" evidence="9">
    <location>
        <begin position="742"/>
        <end position="771"/>
    </location>
</feature>
<feature type="region of interest" description="Disordered" evidence="9">
    <location>
        <begin position="274"/>
        <end position="415"/>
    </location>
</feature>
<reference evidence="12" key="2">
    <citation type="journal article" date="2020" name="Biotechnol. Bioeng.">
        <title>Chromosome-scale scaffolds for the Chinese hamster reference genome assembly to facilitate the study of the CHO epigenome.</title>
        <authorList>
            <person name="Hilliard W."/>
            <person name="MacDonald M."/>
            <person name="Lee K.H."/>
        </authorList>
    </citation>
    <scope>NUCLEOTIDE SEQUENCE [LARGE SCALE GENOMIC DNA]</scope>
    <source>
        <strain evidence="12">17A/GY</strain>
    </source>
</reference>
<evidence type="ECO:0000256" key="8">
    <source>
        <dbReference type="ARBA" id="ARBA00037695"/>
    </source>
</evidence>
<keyword evidence="12" id="KW-1185">Reference proteome</keyword>
<dbReference type="Pfam" id="PF14650">
    <property type="entry name" value="FAM75"/>
    <property type="match status" value="1"/>
</dbReference>
<feature type="compositionally biased region" description="Low complexity" evidence="9">
    <location>
        <begin position="1071"/>
        <end position="1083"/>
    </location>
</feature>
<accession>A0A9J7FHJ1</accession>
<feature type="domain" description="SPATA31" evidence="11">
    <location>
        <begin position="510"/>
        <end position="867"/>
    </location>
</feature>
<evidence type="ECO:0000256" key="4">
    <source>
        <dbReference type="ARBA" id="ARBA00022871"/>
    </source>
</evidence>
<name>A0A9J7FHJ1_CRIGR</name>
<protein>
    <submittedName>
        <fullName evidence="13">Spermatogenesis-associated protein 31E1-like</fullName>
    </submittedName>
</protein>
<proteinExistence type="inferred from homology"/>
<feature type="region of interest" description="Disordered" evidence="9">
    <location>
        <begin position="1333"/>
        <end position="1352"/>
    </location>
</feature>
<keyword evidence="10" id="KW-0732">Signal</keyword>
<feature type="compositionally biased region" description="Polar residues" evidence="9">
    <location>
        <begin position="1337"/>
        <end position="1349"/>
    </location>
</feature>
<gene>
    <name evidence="13" type="primary">LOC113834073</name>
</gene>
<evidence type="ECO:0000259" key="11">
    <source>
        <dbReference type="Pfam" id="PF14650"/>
    </source>
</evidence>
<feature type="compositionally biased region" description="Polar residues" evidence="9">
    <location>
        <begin position="229"/>
        <end position="248"/>
    </location>
</feature>
<keyword evidence="3" id="KW-0221">Differentiation</keyword>
<dbReference type="InterPro" id="IPR039509">
    <property type="entry name" value="SPATA31"/>
</dbReference>
<keyword evidence="4" id="KW-0744">Spermatogenesis</keyword>
<comment type="similarity">
    <text evidence="7">Belongs to the SPATA31 family.</text>
</comment>
<feature type="chain" id="PRO_5039927209" evidence="10">
    <location>
        <begin position="28"/>
        <end position="1448"/>
    </location>
</feature>
<evidence type="ECO:0000256" key="3">
    <source>
        <dbReference type="ARBA" id="ARBA00022782"/>
    </source>
</evidence>
<evidence type="ECO:0000256" key="10">
    <source>
        <dbReference type="SAM" id="SignalP"/>
    </source>
</evidence>
<comment type="subcellular location">
    <subcellularLocation>
        <location evidence="1">Membrane</location>
        <topology evidence="1">Single-pass membrane protein</topology>
    </subcellularLocation>
</comment>
<feature type="compositionally biased region" description="Polar residues" evidence="9">
    <location>
        <begin position="198"/>
        <end position="218"/>
    </location>
</feature>
<keyword evidence="2" id="KW-0812">Transmembrane</keyword>
<evidence type="ECO:0000256" key="5">
    <source>
        <dbReference type="ARBA" id="ARBA00022989"/>
    </source>
</evidence>
<comment type="function">
    <text evidence="8">May play a role in spermatogenesis.</text>
</comment>
<evidence type="ECO:0000256" key="2">
    <source>
        <dbReference type="ARBA" id="ARBA00022692"/>
    </source>
</evidence>
<feature type="compositionally biased region" description="Polar residues" evidence="9">
    <location>
        <begin position="274"/>
        <end position="287"/>
    </location>
</feature>
<sequence length="1448" mass="159089">MGPSLLSLPKLLAHVLIAAISCPVSHSMLRRLVNAISFCRQLRQDTLGEVSNPEVARINQRLQQPREETVDTDLSLADSFAPLKEHLLPKDSKILSPVLLNALASIESQLSRRASQPPETLTPGRCCSPPRAHAQTSHPPDPVVYSPSLPNSRMEALKCDRKALGTPQSTPLPGLPSPIPNTLGLIHAKRPNRVTPGINHTSRPTLTIPGLNNSCRPSPTTPGLEHPSRPSSNTPGRYNSSWPASGTSGLDLKTSRPSSKILCLNNTCLPTTTSVGLKNSCKPTSNMPGREYSSRPTPNSPGLNTSNRPISTSTGLKNTNRPTLTTTGLEQSSRPSSTAGSLDNSSRSTTSSPGIHQSIKPTSTTAGLNYSNRPTSTSTGLHQSNRSVSGPSWSNLADKSSCHPNSSHGESWQGPLSLTLQEPSIWTGPTNRQIEAGELTFIKPDVQETLEYQISKIVELKIWKEKGKSDNDLRCMGNMLESWNSKEITTTSCPFWCPNSKSEQFSGHHQLCYEKVSGNHVHVTYSQYFWGLPFLHSESLVATVNMAQSTLDPPSIFFNGLSPYIPIQILSDVPRRLIPPKPLLQPLDKSQPLTTKMSDTGAGMTEIQTQACDPNSLQRLPCNSVLVSNRAASYFNASRYQVTVPPAVQHLEEHILNKVKESRNKLPDRVTKSQEAFLELTSKRQTSQGRVSLVHLPGEITDPQLQEHLEQHLKKRYIQLHGQSPDKDFELCLDLLKPQEEPQGMGQAEVNHGSACPSTLKDEDSQPPQRVSPNFPELAQLLSDPCKTITNCPETVLKNLDRSPKDSLGKVLEIMPDVEVESSYTRHERSDTQNVSPVGPDKQQLEGTLVIHLSSKCKDINHSKMPMAKTSFQDLSTYNKDSNGPSFLDAGTQKMLETHLTRRLVRHRWSLPLRGIKTIHVFQRKKAVSTLPFPQTSNVYLSFGDSGDDSISTTASVLLETFQQAPEETVMKGDSPVESTQNSPPALQLEDLTATPHSDNSIPSEASTTIQEDSSTALSTRQDLIGRAWHHNNVLKSSLGNPEPIPDLVRGMCQSPGNEYGSSRDKYQGARNNSSASLSPSSRNTRELEEVEEEDSCELALTKPARELGNSSSNNKHLRDFGSLKITEISPSRTIDHMPEASGQRTRRCLAPPVVLQDCATGVFLQDCAPEVLLAADIMASRASQSSSKTKSTTRTSISQDRYPFSSREGAVPKKSIPQEPWNSHIFGPNYQKEDFKCPRQYICHSGKRPAHDAKSHSHEKKIVDMIKNFVLSIFNPKGKVQPNSRQKVKASSSPTQSQESVANRVFMPHKVTEGQDQKTSAGWVSVEKHRVHHRSAPSSNLQEPTKASMSRHVCHHRIPNVESKITQGNTSCVQQANSIVRSHPSTHKSMPYGNSWAQVLGQPVSQYANVQQMSQVPRVPGTPVHCPRHCCCRSVYGGKASAFPNLK</sequence>
<feature type="compositionally biased region" description="Polar residues" evidence="9">
    <location>
        <begin position="1282"/>
        <end position="1301"/>
    </location>
</feature>
<keyword evidence="5" id="KW-1133">Transmembrane helix</keyword>
<feature type="region of interest" description="Disordered" evidence="9">
    <location>
        <begin position="994"/>
        <end position="1018"/>
    </location>
</feature>
<feature type="signal peptide" evidence="10">
    <location>
        <begin position="1"/>
        <end position="27"/>
    </location>
</feature>
<evidence type="ECO:0000313" key="13">
    <source>
        <dbReference type="RefSeq" id="XP_027256761.1"/>
    </source>
</evidence>
<dbReference type="RefSeq" id="XP_027256761.1">
    <property type="nucleotide sequence ID" value="XM_027400960.1"/>
</dbReference>
<dbReference type="KEGG" id="cge:113834073"/>
<dbReference type="GO" id="GO:0016020">
    <property type="term" value="C:membrane"/>
    <property type="evidence" value="ECO:0007669"/>
    <property type="project" value="UniProtKB-SubCell"/>
</dbReference>
<evidence type="ECO:0000256" key="6">
    <source>
        <dbReference type="ARBA" id="ARBA00023136"/>
    </source>
</evidence>
<evidence type="ECO:0000256" key="1">
    <source>
        <dbReference type="ARBA" id="ARBA00004167"/>
    </source>
</evidence>
<evidence type="ECO:0000313" key="12">
    <source>
        <dbReference type="Proteomes" id="UP001108280"/>
    </source>
</evidence>
<organism evidence="12 13">
    <name type="scientific">Cricetulus griseus</name>
    <name type="common">Chinese hamster</name>
    <name type="synonym">Cricetulus barabensis griseus</name>
    <dbReference type="NCBI Taxonomy" id="10029"/>
    <lineage>
        <taxon>Eukaryota</taxon>
        <taxon>Metazoa</taxon>
        <taxon>Chordata</taxon>
        <taxon>Craniata</taxon>
        <taxon>Vertebrata</taxon>
        <taxon>Euteleostomi</taxon>
        <taxon>Mammalia</taxon>
        <taxon>Eutheria</taxon>
        <taxon>Euarchontoglires</taxon>
        <taxon>Glires</taxon>
        <taxon>Rodentia</taxon>
        <taxon>Myomorpha</taxon>
        <taxon>Muroidea</taxon>
        <taxon>Cricetidae</taxon>
        <taxon>Cricetinae</taxon>
        <taxon>Cricetulus</taxon>
    </lineage>
</organism>
<dbReference type="OrthoDB" id="9634409at2759"/>
<keyword evidence="6" id="KW-0472">Membrane</keyword>
<evidence type="ECO:0000256" key="9">
    <source>
        <dbReference type="SAM" id="MobiDB-lite"/>
    </source>
</evidence>
<feature type="compositionally biased region" description="Polar residues" evidence="9">
    <location>
        <begin position="294"/>
        <end position="344"/>
    </location>
</feature>
<feature type="region of interest" description="Disordered" evidence="9">
    <location>
        <begin position="192"/>
        <end position="255"/>
    </location>
</feature>
<reference evidence="12" key="1">
    <citation type="journal article" date="2018" name="Biotechnol. Bioeng.">
        <title>A reference genome of the Chinese hamster based on a hybrid assembly strategy.</title>
        <authorList>
            <person name="Rupp O."/>
            <person name="MacDonald M.L."/>
            <person name="Li S."/>
            <person name="Dhiman H."/>
            <person name="Polson S."/>
            <person name="Griep S."/>
            <person name="Heffner K."/>
            <person name="Hernandez I."/>
            <person name="Brinkrolf K."/>
            <person name="Jadhav V."/>
            <person name="Samoudi M."/>
            <person name="Hao H."/>
            <person name="Kingham B."/>
            <person name="Goesmann A."/>
            <person name="Betenbaugh M.J."/>
            <person name="Lewis N.E."/>
            <person name="Borth N."/>
            <person name="Lee K.H."/>
        </authorList>
    </citation>
    <scope>NUCLEOTIDE SEQUENCE [LARGE SCALE GENOMIC DNA]</scope>
    <source>
        <strain evidence="12">17A/GY</strain>
    </source>
</reference>
<feature type="region of interest" description="Disordered" evidence="9">
    <location>
        <begin position="111"/>
        <end position="145"/>
    </location>
</feature>
<dbReference type="Proteomes" id="UP001108280">
    <property type="component" value="Chromosome 2"/>
</dbReference>
<feature type="compositionally biased region" description="Polar residues" evidence="9">
    <location>
        <begin position="995"/>
        <end position="1018"/>
    </location>
</feature>
<reference evidence="13" key="3">
    <citation type="submission" date="2025-08" db="UniProtKB">
        <authorList>
            <consortium name="RefSeq"/>
        </authorList>
    </citation>
    <scope>IDENTIFICATION</scope>
    <source>
        <strain evidence="13">17A/GY</strain>
        <tissue evidence="13">Liver</tissue>
    </source>
</reference>
<dbReference type="PANTHER" id="PTHR21859:SF55">
    <property type="entry name" value="SPERMATOGENESIS-ASSOCIATED PROTEIN 31A1-RELATED"/>
    <property type="match status" value="1"/>
</dbReference>
<feature type="region of interest" description="Disordered" evidence="9">
    <location>
        <begin position="1277"/>
        <end position="1301"/>
    </location>
</feature>
<feature type="region of interest" description="Disordered" evidence="9">
    <location>
        <begin position="1181"/>
        <end position="1224"/>
    </location>
</feature>
<feature type="region of interest" description="Disordered" evidence="9">
    <location>
        <begin position="822"/>
        <end position="842"/>
    </location>
</feature>
<feature type="compositionally biased region" description="Low complexity" evidence="9">
    <location>
        <begin position="1181"/>
        <end position="1200"/>
    </location>
</feature>
<dbReference type="GO" id="GO:0030154">
    <property type="term" value="P:cell differentiation"/>
    <property type="evidence" value="ECO:0007669"/>
    <property type="project" value="UniProtKB-KW"/>
</dbReference>
<dbReference type="GO" id="GO:0007283">
    <property type="term" value="P:spermatogenesis"/>
    <property type="evidence" value="ECO:0007669"/>
    <property type="project" value="UniProtKB-KW"/>
</dbReference>